<gene>
    <name evidence="2" type="ORF">BXY41_108206</name>
</gene>
<dbReference type="Proteomes" id="UP000237749">
    <property type="component" value="Unassembled WGS sequence"/>
</dbReference>
<feature type="domain" description="Metallo-beta-lactamase" evidence="1">
    <location>
        <begin position="41"/>
        <end position="232"/>
    </location>
</feature>
<dbReference type="EMBL" id="PTJA01000008">
    <property type="protein sequence ID" value="PPK79981.1"/>
    <property type="molecule type" value="Genomic_DNA"/>
</dbReference>
<evidence type="ECO:0000313" key="3">
    <source>
        <dbReference type="Proteomes" id="UP000237749"/>
    </source>
</evidence>
<dbReference type="CDD" id="cd16280">
    <property type="entry name" value="metallo-hydrolase-like_MBL-fold"/>
    <property type="match status" value="1"/>
</dbReference>
<comment type="caution">
    <text evidence="2">The sequence shown here is derived from an EMBL/GenBank/DDBJ whole genome shotgun (WGS) entry which is preliminary data.</text>
</comment>
<name>A0A2S6HQV2_9FIRM</name>
<dbReference type="AlphaFoldDB" id="A0A2S6HQV2"/>
<dbReference type="SUPFAM" id="SSF56281">
    <property type="entry name" value="Metallo-hydrolase/oxidoreductase"/>
    <property type="match status" value="1"/>
</dbReference>
<dbReference type="NCBIfam" id="NF012229">
    <property type="entry name" value="bla_class_B_core"/>
    <property type="match status" value="1"/>
</dbReference>
<sequence length="288" mass="33053">MLVSKYEFNVKTREDFYMYPEKYRVKPFRIYGNLYYTGNKSVGSHLIDTGEGLILVDTTYPTTVAMLVQSIWELGFNPKDIRYILHTHGHFDHIGGTAFLKELSGAKTCLGEGDAVMFRERPELVLTRDCGCSYFKPFEPDLIMKDGDIITLGNTSIRIISTPGHSDGVISFFFETEENGVRMTAGMHGGAGLNTLCRTFIQRFDRKQCREEFLKGIERVYEEPVDIMLGNHAGHNRTVEKRQLMIQEPEGANPFIDPSEWKRYLDSIKKRYEIMLEEEEAGTDLIEM</sequence>
<dbReference type="InterPro" id="IPR001279">
    <property type="entry name" value="Metallo-B-lactamas"/>
</dbReference>
<evidence type="ECO:0000313" key="2">
    <source>
        <dbReference type="EMBL" id="PPK79981.1"/>
    </source>
</evidence>
<dbReference type="InterPro" id="IPR050855">
    <property type="entry name" value="NDM-1-like"/>
</dbReference>
<dbReference type="SMART" id="SM00849">
    <property type="entry name" value="Lactamase_B"/>
    <property type="match status" value="1"/>
</dbReference>
<reference evidence="2 3" key="1">
    <citation type="submission" date="2018-02" db="EMBL/GenBank/DDBJ databases">
        <title>Genomic Encyclopedia of Archaeal and Bacterial Type Strains, Phase II (KMG-II): from individual species to whole genera.</title>
        <authorList>
            <person name="Goeker M."/>
        </authorList>
    </citation>
    <scope>NUCLEOTIDE SEQUENCE [LARGE SCALE GENOMIC DNA]</scope>
    <source>
        <strain evidence="2 3">DSM 3808</strain>
    </source>
</reference>
<accession>A0A2S6HQV2</accession>
<evidence type="ECO:0000259" key="1">
    <source>
        <dbReference type="SMART" id="SM00849"/>
    </source>
</evidence>
<dbReference type="Gene3D" id="3.60.15.10">
    <property type="entry name" value="Ribonuclease Z/Hydroxyacylglutathione hydrolase-like"/>
    <property type="match status" value="1"/>
</dbReference>
<protein>
    <submittedName>
        <fullName evidence="2">Metallo-beta-lactamase class B</fullName>
    </submittedName>
</protein>
<dbReference type="RefSeq" id="WP_104437871.1">
    <property type="nucleotide sequence ID" value="NZ_PTJA01000008.1"/>
</dbReference>
<proteinExistence type="predicted"/>
<dbReference type="OrthoDB" id="9802897at2"/>
<dbReference type="Pfam" id="PF00753">
    <property type="entry name" value="Lactamase_B"/>
    <property type="match status" value="1"/>
</dbReference>
<keyword evidence="3" id="KW-1185">Reference proteome</keyword>
<organism evidence="2 3">
    <name type="scientific">Lacrimispora xylanisolvens</name>
    <dbReference type="NCBI Taxonomy" id="384636"/>
    <lineage>
        <taxon>Bacteria</taxon>
        <taxon>Bacillati</taxon>
        <taxon>Bacillota</taxon>
        <taxon>Clostridia</taxon>
        <taxon>Lachnospirales</taxon>
        <taxon>Lachnospiraceae</taxon>
        <taxon>Lacrimispora</taxon>
    </lineage>
</organism>
<dbReference type="InterPro" id="IPR036866">
    <property type="entry name" value="RibonucZ/Hydroxyglut_hydro"/>
</dbReference>
<dbReference type="PANTHER" id="PTHR42951">
    <property type="entry name" value="METALLO-BETA-LACTAMASE DOMAIN-CONTAINING"/>
    <property type="match status" value="1"/>
</dbReference>